<keyword evidence="10" id="KW-1185">Reference proteome</keyword>
<dbReference type="EMBL" id="JAPCWZ010000009">
    <property type="protein sequence ID" value="KAK8851931.1"/>
    <property type="molecule type" value="Genomic_DNA"/>
</dbReference>
<evidence type="ECO:0000256" key="5">
    <source>
        <dbReference type="ARBA" id="ARBA00038359"/>
    </source>
</evidence>
<evidence type="ECO:0000256" key="4">
    <source>
        <dbReference type="ARBA" id="ARBA00023136"/>
    </source>
</evidence>
<evidence type="ECO:0000256" key="2">
    <source>
        <dbReference type="ARBA" id="ARBA00022692"/>
    </source>
</evidence>
<accession>A0ABR2HS77</accession>
<feature type="compositionally biased region" description="Low complexity" evidence="6">
    <location>
        <begin position="308"/>
        <end position="319"/>
    </location>
</feature>
<dbReference type="PANTHER" id="PTHR33048:SF47">
    <property type="entry name" value="INTEGRAL MEMBRANE PROTEIN-RELATED"/>
    <property type="match status" value="1"/>
</dbReference>
<dbReference type="Pfam" id="PF20684">
    <property type="entry name" value="Fung_rhodopsin"/>
    <property type="match status" value="1"/>
</dbReference>
<keyword evidence="2 7" id="KW-0812">Transmembrane</keyword>
<dbReference type="PANTHER" id="PTHR33048">
    <property type="entry name" value="PTH11-LIKE INTEGRAL MEMBRANE PROTEIN (AFU_ORTHOLOGUE AFUA_5G11245)"/>
    <property type="match status" value="1"/>
</dbReference>
<protein>
    <submittedName>
        <fullName evidence="9">Integral membrane protein PTH11</fullName>
    </submittedName>
</protein>
<evidence type="ECO:0000256" key="7">
    <source>
        <dbReference type="SAM" id="Phobius"/>
    </source>
</evidence>
<evidence type="ECO:0000313" key="9">
    <source>
        <dbReference type="EMBL" id="KAK8851931.1"/>
    </source>
</evidence>
<feature type="transmembrane region" description="Helical" evidence="7">
    <location>
        <begin position="253"/>
        <end position="271"/>
    </location>
</feature>
<evidence type="ECO:0000256" key="6">
    <source>
        <dbReference type="SAM" id="MobiDB-lite"/>
    </source>
</evidence>
<reference evidence="9 10" key="1">
    <citation type="journal article" date="2024" name="IMA Fungus">
        <title>Apiospora arundinis, a panoply of carbohydrate-active enzymes and secondary metabolites.</title>
        <authorList>
            <person name="Sorensen T."/>
            <person name="Petersen C."/>
            <person name="Muurmann A.T."/>
            <person name="Christiansen J.V."/>
            <person name="Brundto M.L."/>
            <person name="Overgaard C.K."/>
            <person name="Boysen A.T."/>
            <person name="Wollenberg R.D."/>
            <person name="Larsen T.O."/>
            <person name="Sorensen J.L."/>
            <person name="Nielsen K.L."/>
            <person name="Sondergaard T.E."/>
        </authorList>
    </citation>
    <scope>NUCLEOTIDE SEQUENCE [LARGE SCALE GENOMIC DNA]</scope>
    <source>
        <strain evidence="9 10">AAU 773</strain>
    </source>
</reference>
<feature type="transmembrane region" description="Helical" evidence="7">
    <location>
        <begin position="94"/>
        <end position="117"/>
    </location>
</feature>
<feature type="transmembrane region" description="Helical" evidence="7">
    <location>
        <begin position="129"/>
        <end position="157"/>
    </location>
</feature>
<comment type="subcellular location">
    <subcellularLocation>
        <location evidence="1">Membrane</location>
        <topology evidence="1">Multi-pass membrane protein</topology>
    </subcellularLocation>
</comment>
<feature type="transmembrane region" description="Helical" evidence="7">
    <location>
        <begin position="177"/>
        <end position="201"/>
    </location>
</feature>
<evidence type="ECO:0000256" key="1">
    <source>
        <dbReference type="ARBA" id="ARBA00004141"/>
    </source>
</evidence>
<proteinExistence type="inferred from homology"/>
<feature type="region of interest" description="Disordered" evidence="6">
    <location>
        <begin position="275"/>
        <end position="295"/>
    </location>
</feature>
<comment type="caution">
    <text evidence="9">The sequence shown here is derived from an EMBL/GenBank/DDBJ whole genome shotgun (WGS) entry which is preliminary data.</text>
</comment>
<evidence type="ECO:0000256" key="3">
    <source>
        <dbReference type="ARBA" id="ARBA00022989"/>
    </source>
</evidence>
<organism evidence="9 10">
    <name type="scientific">Apiospora arundinis</name>
    <dbReference type="NCBI Taxonomy" id="335852"/>
    <lineage>
        <taxon>Eukaryota</taxon>
        <taxon>Fungi</taxon>
        <taxon>Dikarya</taxon>
        <taxon>Ascomycota</taxon>
        <taxon>Pezizomycotina</taxon>
        <taxon>Sordariomycetes</taxon>
        <taxon>Xylariomycetidae</taxon>
        <taxon>Amphisphaeriales</taxon>
        <taxon>Apiosporaceae</taxon>
        <taxon>Apiospora</taxon>
    </lineage>
</organism>
<dbReference type="InterPro" id="IPR049326">
    <property type="entry name" value="Rhodopsin_dom_fungi"/>
</dbReference>
<feature type="domain" description="Rhodopsin" evidence="8">
    <location>
        <begin position="30"/>
        <end position="270"/>
    </location>
</feature>
<feature type="compositionally biased region" description="Polar residues" evidence="6">
    <location>
        <begin position="356"/>
        <end position="376"/>
    </location>
</feature>
<feature type="transmembrane region" description="Helical" evidence="7">
    <location>
        <begin position="12"/>
        <end position="34"/>
    </location>
</feature>
<dbReference type="InterPro" id="IPR052337">
    <property type="entry name" value="SAT4-like"/>
</dbReference>
<evidence type="ECO:0000313" key="10">
    <source>
        <dbReference type="Proteomes" id="UP001390339"/>
    </source>
</evidence>
<comment type="similarity">
    <text evidence="5">Belongs to the SAT4 family.</text>
</comment>
<feature type="transmembrane region" description="Helical" evidence="7">
    <location>
        <begin position="46"/>
        <end position="74"/>
    </location>
</feature>
<gene>
    <name evidence="9" type="ORF">PGQ11_014410</name>
</gene>
<name>A0ABR2HS77_9PEZI</name>
<feature type="region of interest" description="Disordered" evidence="6">
    <location>
        <begin position="308"/>
        <end position="376"/>
    </location>
</feature>
<dbReference type="Proteomes" id="UP001390339">
    <property type="component" value="Unassembled WGS sequence"/>
</dbReference>
<keyword evidence="4 7" id="KW-0472">Membrane</keyword>
<sequence>MAIPVYTREQGGVIAVSIVCTLLPLLVIGLRFWARQVVHRHFDASDAWIIVAFTALLASWIGVLCMVFVGGFGLPGKYVEDTYGMDAIIAQEKAGYASLLGGVSAAYLCKISILSLYRRVFTIPGERLPFYAVLGLTLLCGLSTFVGFLAVVPIAAWWDPAAADRLTPAQKRHDDDFQLYTGVATCFTDVMILTFPLGQLYRLRIERWRKIGLMATFMVGFVTCIVAIIRTVATYVDLSNSATVQTLFRGLEPTIGIIAACLPLIHPLLRCSKGSGSGDRFTQRPPRKQQQHEPIAIRKTVKVTVTSSRTGRLSTTLRGWPLSRNSSQEPLGSRMTAGVTPPGSQDTELAVYGGAHSSSQGRNGLSQAESLASTTV</sequence>
<feature type="transmembrane region" description="Helical" evidence="7">
    <location>
        <begin position="213"/>
        <end position="233"/>
    </location>
</feature>
<evidence type="ECO:0000259" key="8">
    <source>
        <dbReference type="Pfam" id="PF20684"/>
    </source>
</evidence>
<keyword evidence="3 7" id="KW-1133">Transmembrane helix</keyword>